<accession>A0A8E6B490</accession>
<protein>
    <recommendedName>
        <fullName evidence="4">Carboxypeptidase regulatory-like domain-containing protein</fullName>
    </recommendedName>
</protein>
<keyword evidence="3" id="KW-1185">Reference proteome</keyword>
<feature type="signal peptide" evidence="1">
    <location>
        <begin position="1"/>
        <end position="18"/>
    </location>
</feature>
<evidence type="ECO:0000313" key="3">
    <source>
        <dbReference type="Proteomes" id="UP000676194"/>
    </source>
</evidence>
<organism evidence="2 3">
    <name type="scientific">Telmatocola sphagniphila</name>
    <dbReference type="NCBI Taxonomy" id="1123043"/>
    <lineage>
        <taxon>Bacteria</taxon>
        <taxon>Pseudomonadati</taxon>
        <taxon>Planctomycetota</taxon>
        <taxon>Planctomycetia</taxon>
        <taxon>Gemmatales</taxon>
        <taxon>Gemmataceae</taxon>
    </lineage>
</organism>
<evidence type="ECO:0000313" key="2">
    <source>
        <dbReference type="EMBL" id="QVL31052.1"/>
    </source>
</evidence>
<feature type="chain" id="PRO_5034757695" description="Carboxypeptidase regulatory-like domain-containing protein" evidence="1">
    <location>
        <begin position="19"/>
        <end position="133"/>
    </location>
</feature>
<dbReference type="RefSeq" id="WP_213494933.1">
    <property type="nucleotide sequence ID" value="NZ_CP074694.1"/>
</dbReference>
<reference evidence="2" key="1">
    <citation type="submission" date="2021-05" db="EMBL/GenBank/DDBJ databases">
        <title>Complete genome sequence of the cellulolytic planctomycete Telmatocola sphagniphila SP2T and characterization of the first cellulase from planctomycetes.</title>
        <authorList>
            <person name="Rakitin A.L."/>
            <person name="Beletsky A.V."/>
            <person name="Naumoff D.G."/>
            <person name="Kulichevskaya I.S."/>
            <person name="Mardanov A.V."/>
            <person name="Ravin N.V."/>
            <person name="Dedysh S.N."/>
        </authorList>
    </citation>
    <scope>NUCLEOTIDE SEQUENCE</scope>
    <source>
        <strain evidence="2">SP2T</strain>
    </source>
</reference>
<gene>
    <name evidence="2" type="ORF">KIH39_19700</name>
</gene>
<name>A0A8E6B490_9BACT</name>
<proteinExistence type="predicted"/>
<dbReference type="PROSITE" id="PS51257">
    <property type="entry name" value="PROKAR_LIPOPROTEIN"/>
    <property type="match status" value="1"/>
</dbReference>
<evidence type="ECO:0008006" key="4">
    <source>
        <dbReference type="Google" id="ProtNLM"/>
    </source>
</evidence>
<dbReference type="KEGG" id="tsph:KIH39_19700"/>
<evidence type="ECO:0000256" key="1">
    <source>
        <dbReference type="SAM" id="SignalP"/>
    </source>
</evidence>
<sequence length="133" mass="14387">MKFLTGYSFAFLALATLACGCSNEPGTLEVKGKVTLDSQAIPEGRIRFSPTDGGKAPAEGLINYGSYSFRVLPGKYKVEITSPKPKIDPKVKKVGPGNDEVVETIPTKYNYNTELAVEIGSGKLEHNFDLKSK</sequence>
<dbReference type="Proteomes" id="UP000676194">
    <property type="component" value="Chromosome"/>
</dbReference>
<dbReference type="EMBL" id="CP074694">
    <property type="protein sequence ID" value="QVL31052.1"/>
    <property type="molecule type" value="Genomic_DNA"/>
</dbReference>
<dbReference type="AlphaFoldDB" id="A0A8E6B490"/>
<keyword evidence="1" id="KW-0732">Signal</keyword>